<dbReference type="InterPro" id="IPR006135">
    <property type="entry name" value="T3SS_substrate_exporter"/>
</dbReference>
<dbReference type="AlphaFoldDB" id="A0A5B8ST65"/>
<accession>A0A5B8ST65</accession>
<dbReference type="KEGG" id="paur:FGL86_15055"/>
<dbReference type="InterPro" id="IPR029025">
    <property type="entry name" value="T3SS_substrate_exporter_C"/>
</dbReference>
<evidence type="ECO:0000256" key="4">
    <source>
        <dbReference type="ARBA" id="ARBA00025078"/>
    </source>
</evidence>
<dbReference type="PANTHER" id="PTHR30531:SF12">
    <property type="entry name" value="FLAGELLAR BIOSYNTHETIC PROTEIN FLHB"/>
    <property type="match status" value="1"/>
</dbReference>
<evidence type="ECO:0000256" key="2">
    <source>
        <dbReference type="ARBA" id="ARBA00021622"/>
    </source>
</evidence>
<keyword evidence="3" id="KW-1006">Bacterial flagellum protein export</keyword>
<reference evidence="5 6" key="1">
    <citation type="submission" date="2019-06" db="EMBL/GenBank/DDBJ databases">
        <title>Genome analyses of bacteria isolated from kimchi.</title>
        <authorList>
            <person name="Lee S."/>
            <person name="Ahn S."/>
            <person name="Roh S."/>
        </authorList>
    </citation>
    <scope>NUCLEOTIDE SEQUENCE [LARGE SCALE GENOMIC DNA]</scope>
    <source>
        <strain evidence="5 6">CBA4606</strain>
    </source>
</reference>
<keyword evidence="5" id="KW-0282">Flagellum</keyword>
<keyword evidence="3" id="KW-0813">Transport</keyword>
<evidence type="ECO:0000256" key="1">
    <source>
        <dbReference type="ARBA" id="ARBA00010690"/>
    </source>
</evidence>
<evidence type="ECO:0000313" key="5">
    <source>
        <dbReference type="EMBL" id="QEA40269.1"/>
    </source>
</evidence>
<keyword evidence="5" id="KW-0969">Cilium</keyword>
<dbReference type="GO" id="GO:0005886">
    <property type="term" value="C:plasma membrane"/>
    <property type="evidence" value="ECO:0007669"/>
    <property type="project" value="TreeGrafter"/>
</dbReference>
<organism evidence="5 6">
    <name type="scientific">Pistricoccus aurantiacus</name>
    <dbReference type="NCBI Taxonomy" id="1883414"/>
    <lineage>
        <taxon>Bacteria</taxon>
        <taxon>Pseudomonadati</taxon>
        <taxon>Pseudomonadota</taxon>
        <taxon>Gammaproteobacteria</taxon>
        <taxon>Oceanospirillales</taxon>
        <taxon>Halomonadaceae</taxon>
        <taxon>Pistricoccus</taxon>
    </lineage>
</organism>
<dbReference type="RefSeq" id="WP_147185447.1">
    <property type="nucleotide sequence ID" value="NZ_CP042382.1"/>
</dbReference>
<keyword evidence="5" id="KW-0966">Cell projection</keyword>
<dbReference type="Pfam" id="PF01312">
    <property type="entry name" value="Bac_export_2"/>
    <property type="match status" value="1"/>
</dbReference>
<dbReference type="Proteomes" id="UP000321272">
    <property type="component" value="Chromosome"/>
</dbReference>
<proteinExistence type="inferred from homology"/>
<name>A0A5B8ST65_9GAMM</name>
<gene>
    <name evidence="5" type="ORF">FGL86_15055</name>
</gene>
<comment type="similarity">
    <text evidence="1">Belongs to the type III secretion exporter family.</text>
</comment>
<protein>
    <recommendedName>
        <fullName evidence="2">Flagellar biosynthetic protein FlhB</fullName>
    </recommendedName>
</protein>
<evidence type="ECO:0000256" key="3">
    <source>
        <dbReference type="ARBA" id="ARBA00023225"/>
    </source>
</evidence>
<keyword evidence="6" id="KW-1185">Reference proteome</keyword>
<dbReference type="PANTHER" id="PTHR30531">
    <property type="entry name" value="FLAGELLAR BIOSYNTHETIC PROTEIN FLHB"/>
    <property type="match status" value="1"/>
</dbReference>
<dbReference type="Gene3D" id="3.40.1690.10">
    <property type="entry name" value="secretion proteins EscU"/>
    <property type="match status" value="1"/>
</dbReference>
<dbReference type="GO" id="GO:0009306">
    <property type="term" value="P:protein secretion"/>
    <property type="evidence" value="ECO:0007669"/>
    <property type="project" value="InterPro"/>
</dbReference>
<dbReference type="OrthoDB" id="5244399at2"/>
<dbReference type="EMBL" id="CP042382">
    <property type="protein sequence ID" value="QEA40269.1"/>
    <property type="molecule type" value="Genomic_DNA"/>
</dbReference>
<dbReference type="SUPFAM" id="SSF160544">
    <property type="entry name" value="EscU C-terminal domain-like"/>
    <property type="match status" value="1"/>
</dbReference>
<comment type="function">
    <text evidence="4">Required for formation of the rod structure in the basal body of the flagellar apparatus. Together with FliI and FliH, may constitute the export apparatus of flagellin.</text>
</comment>
<evidence type="ECO:0000313" key="6">
    <source>
        <dbReference type="Proteomes" id="UP000321272"/>
    </source>
</evidence>
<sequence length="94" mass="10424">MTNKSAEDPRRQAVALSYREGESAPQVLAKGYGETAERIIAQAQREGIHVHDAPTLVALLMQLDLDERIPPALYQVIAELLVWVKQLDEEASAE</sequence>
<keyword evidence="3" id="KW-0653">Protein transport</keyword>